<proteinExistence type="predicted"/>
<dbReference type="Proteomes" id="UP000308488">
    <property type="component" value="Unassembled WGS sequence"/>
</dbReference>
<dbReference type="AlphaFoldDB" id="A0A4V6CV97"/>
<protein>
    <submittedName>
        <fullName evidence="1">Uncharacterized protein</fullName>
    </submittedName>
</protein>
<comment type="caution">
    <text evidence="1">The sequence shown here is derived from an EMBL/GenBank/DDBJ whole genome shotgun (WGS) entry which is preliminary data.</text>
</comment>
<dbReference type="RefSeq" id="WP_137435436.1">
    <property type="nucleotide sequence ID" value="NZ_JANRHC010000001.1"/>
</dbReference>
<reference evidence="1 2" key="1">
    <citation type="submission" date="2019-05" db="EMBL/GenBank/DDBJ databases">
        <title>Marinobacter panjinensis sp. nov., a moderately halophilic bacterium isolated from sea tidal flat environment.</title>
        <authorList>
            <person name="Yang W."/>
            <person name="An M."/>
            <person name="He W."/>
            <person name="Luo X."/>
            <person name="Zhu L."/>
            <person name="Chen G."/>
            <person name="Zhang Y."/>
            <person name="Wang Y."/>
        </authorList>
    </citation>
    <scope>NUCLEOTIDE SEQUENCE [LARGE SCALE GENOMIC DNA]</scope>
    <source>
        <strain evidence="1 2">PJ-16</strain>
    </source>
</reference>
<accession>A0A4V6CV97</accession>
<keyword evidence="2" id="KW-1185">Reference proteome</keyword>
<gene>
    <name evidence="1" type="ORF">FDP08_07915</name>
</gene>
<name>A0A4V6CV97_9GAMM</name>
<evidence type="ECO:0000313" key="1">
    <source>
        <dbReference type="EMBL" id="TKV68025.1"/>
    </source>
</evidence>
<dbReference type="OrthoDB" id="9832012at2"/>
<sequence length="296" mass="32952">MKTILKGFHSVCVALLAASIFYLGYALLKTAARVEVMVTTSEGIAEKLGPVVDLSPEFLDESEQLRGTATEVVAEVEAVRSLVPRILDESAAIRQSMPAILEQTELMRKESEQIRAEVALFRAQVPGMLAELEAYRALVPQVLDESQRIRETIPPTLNRVERIVLEADEIASEAGENVFTGMISGIFKAPVKLLGNVTDFLLPSNTQLSESDIAELKKRMQDFLSIAQIGDVQTFVTEEPTISLQFELLSHMQIDSMDCRLVALRSRKANKLFKQTELQICLDDDGNWFLHGSEER</sequence>
<organism evidence="1 2">
    <name type="scientific">Marinobacter panjinensis</name>
    <dbReference type="NCBI Taxonomy" id="2576384"/>
    <lineage>
        <taxon>Bacteria</taxon>
        <taxon>Pseudomonadati</taxon>
        <taxon>Pseudomonadota</taxon>
        <taxon>Gammaproteobacteria</taxon>
        <taxon>Pseudomonadales</taxon>
        <taxon>Marinobacteraceae</taxon>
        <taxon>Marinobacter</taxon>
    </lineage>
</organism>
<evidence type="ECO:0000313" key="2">
    <source>
        <dbReference type="Proteomes" id="UP000308488"/>
    </source>
</evidence>
<dbReference type="EMBL" id="SZYH01000001">
    <property type="protein sequence ID" value="TKV68025.1"/>
    <property type="molecule type" value="Genomic_DNA"/>
</dbReference>